<dbReference type="Pfam" id="PF01370">
    <property type="entry name" value="Epimerase"/>
    <property type="match status" value="1"/>
</dbReference>
<dbReference type="InterPro" id="IPR001509">
    <property type="entry name" value="Epimerase_deHydtase"/>
</dbReference>
<reference evidence="4 5" key="1">
    <citation type="journal article" date="2016" name="Nat. Commun.">
        <title>Ectomycorrhizal ecology is imprinted in the genome of the dominant symbiotic fungus Cenococcum geophilum.</title>
        <authorList>
            <consortium name="DOE Joint Genome Institute"/>
            <person name="Peter M."/>
            <person name="Kohler A."/>
            <person name="Ohm R.A."/>
            <person name="Kuo A."/>
            <person name="Krutzmann J."/>
            <person name="Morin E."/>
            <person name="Arend M."/>
            <person name="Barry K.W."/>
            <person name="Binder M."/>
            <person name="Choi C."/>
            <person name="Clum A."/>
            <person name="Copeland A."/>
            <person name="Grisel N."/>
            <person name="Haridas S."/>
            <person name="Kipfer T."/>
            <person name="LaButti K."/>
            <person name="Lindquist E."/>
            <person name="Lipzen A."/>
            <person name="Maire R."/>
            <person name="Meier B."/>
            <person name="Mihaltcheva S."/>
            <person name="Molinier V."/>
            <person name="Murat C."/>
            <person name="Poggeler S."/>
            <person name="Quandt C.A."/>
            <person name="Sperisen C."/>
            <person name="Tritt A."/>
            <person name="Tisserant E."/>
            <person name="Crous P.W."/>
            <person name="Henrissat B."/>
            <person name="Nehls U."/>
            <person name="Egli S."/>
            <person name="Spatafora J.W."/>
            <person name="Grigoriev I.V."/>
            <person name="Martin F.M."/>
        </authorList>
    </citation>
    <scope>NUCLEOTIDE SEQUENCE [LARGE SCALE GENOMIC DNA]</scope>
    <source>
        <strain evidence="4 5">CBS 459.81</strain>
    </source>
</reference>
<dbReference type="EMBL" id="KV745060">
    <property type="protein sequence ID" value="OCK78415.1"/>
    <property type="molecule type" value="Genomic_DNA"/>
</dbReference>
<evidence type="ECO:0000313" key="5">
    <source>
        <dbReference type="Proteomes" id="UP000250266"/>
    </source>
</evidence>
<dbReference type="Gene3D" id="3.40.50.720">
    <property type="entry name" value="NAD(P)-binding Rossmann-like Domain"/>
    <property type="match status" value="1"/>
</dbReference>
<sequence length="151" mass="15888">PGSPILVTGANGLIRSHICDQLPSRSYLVCGTVRDTAKADRMLHFFASCHPKTPALLFEAPDRVSPGCFDAVVFGCDSIIHVTSSMSEIAAEKVIPTVMVGVLNSLKSAANEESVKEVFNTSSSVAATLPMPGGEYSIDEGSCGEEAIQKT</sequence>
<evidence type="ECO:0000259" key="3">
    <source>
        <dbReference type="Pfam" id="PF01370"/>
    </source>
</evidence>
<dbReference type="InterPro" id="IPR036291">
    <property type="entry name" value="NAD(P)-bd_dom_sf"/>
</dbReference>
<evidence type="ECO:0000313" key="4">
    <source>
        <dbReference type="EMBL" id="OCK78415.1"/>
    </source>
</evidence>
<dbReference type="OrthoDB" id="2735536at2759"/>
<name>A0A8E2E6R4_9PEZI</name>
<dbReference type="InterPro" id="IPR050425">
    <property type="entry name" value="NAD(P)_dehydrat-like"/>
</dbReference>
<dbReference type="Proteomes" id="UP000250266">
    <property type="component" value="Unassembled WGS sequence"/>
</dbReference>
<keyword evidence="1" id="KW-0560">Oxidoreductase</keyword>
<dbReference type="PANTHER" id="PTHR10366:SF562">
    <property type="entry name" value="ALDEHYDE REDUCTASE II (AFU_ORTHOLOGUE AFUA_1G11360)"/>
    <property type="match status" value="1"/>
</dbReference>
<gene>
    <name evidence="4" type="ORF">K432DRAFT_302020</name>
</gene>
<feature type="non-terminal residue" evidence="4">
    <location>
        <position position="1"/>
    </location>
</feature>
<feature type="domain" description="NAD-dependent epimerase/dehydratase" evidence="3">
    <location>
        <begin position="5"/>
        <end position="127"/>
    </location>
</feature>
<organism evidence="4 5">
    <name type="scientific">Lepidopterella palustris CBS 459.81</name>
    <dbReference type="NCBI Taxonomy" id="1314670"/>
    <lineage>
        <taxon>Eukaryota</taxon>
        <taxon>Fungi</taxon>
        <taxon>Dikarya</taxon>
        <taxon>Ascomycota</taxon>
        <taxon>Pezizomycotina</taxon>
        <taxon>Dothideomycetes</taxon>
        <taxon>Pleosporomycetidae</taxon>
        <taxon>Mytilinidiales</taxon>
        <taxon>Argynnaceae</taxon>
        <taxon>Lepidopterella</taxon>
    </lineage>
</organism>
<protein>
    <recommendedName>
        <fullName evidence="3">NAD-dependent epimerase/dehydratase domain-containing protein</fullName>
    </recommendedName>
</protein>
<accession>A0A8E2E6R4</accession>
<dbReference type="AlphaFoldDB" id="A0A8E2E6R4"/>
<dbReference type="GO" id="GO:0016616">
    <property type="term" value="F:oxidoreductase activity, acting on the CH-OH group of donors, NAD or NADP as acceptor"/>
    <property type="evidence" value="ECO:0007669"/>
    <property type="project" value="TreeGrafter"/>
</dbReference>
<dbReference type="PANTHER" id="PTHR10366">
    <property type="entry name" value="NAD DEPENDENT EPIMERASE/DEHYDRATASE"/>
    <property type="match status" value="1"/>
</dbReference>
<evidence type="ECO:0000256" key="1">
    <source>
        <dbReference type="ARBA" id="ARBA00023002"/>
    </source>
</evidence>
<proteinExistence type="inferred from homology"/>
<dbReference type="SUPFAM" id="SSF51735">
    <property type="entry name" value="NAD(P)-binding Rossmann-fold domains"/>
    <property type="match status" value="1"/>
</dbReference>
<evidence type="ECO:0000256" key="2">
    <source>
        <dbReference type="ARBA" id="ARBA00023445"/>
    </source>
</evidence>
<comment type="similarity">
    <text evidence="2">Belongs to the NAD(P)-dependent epimerase/dehydratase family. Dihydroflavonol-4-reductase subfamily.</text>
</comment>
<keyword evidence="5" id="KW-1185">Reference proteome</keyword>